<keyword evidence="2" id="KW-0346">Stress response</keyword>
<dbReference type="InterPro" id="IPR005184">
    <property type="entry name" value="DUF306_Meta_HslJ"/>
</dbReference>
<name>A0A2T0UB57_9SPHI</name>
<dbReference type="EMBL" id="PVTH01000001">
    <property type="protein sequence ID" value="PRY55124.1"/>
    <property type="molecule type" value="Genomic_DNA"/>
</dbReference>
<protein>
    <submittedName>
        <fullName evidence="2">Heat shock protein HslJ</fullName>
    </submittedName>
</protein>
<dbReference type="InterPro" id="IPR038670">
    <property type="entry name" value="HslJ-like_sf"/>
</dbReference>
<accession>A0A2T0UB57</accession>
<sequence length="138" mass="14573">MKINSAIATIILGLFIFSGCAARKAASESQSLISHKWTLLSASDIDAGSSGAFIEFGTAPGEVRGKAGCNGFGGNYTAKGSALKFGGMMGTKMACPALDVENAFFRALESTERYEISNDRLFLYQGNKLVATLQATDR</sequence>
<dbReference type="Gene3D" id="2.40.128.270">
    <property type="match status" value="1"/>
</dbReference>
<gene>
    <name evidence="2" type="ORF">B0I27_10189</name>
</gene>
<feature type="domain" description="DUF306" evidence="1">
    <location>
        <begin position="30"/>
        <end position="128"/>
    </location>
</feature>
<keyword evidence="3" id="KW-1185">Reference proteome</keyword>
<dbReference type="Pfam" id="PF03724">
    <property type="entry name" value="META"/>
    <property type="match status" value="1"/>
</dbReference>
<comment type="caution">
    <text evidence="2">The sequence shown here is derived from an EMBL/GenBank/DDBJ whole genome shotgun (WGS) entry which is preliminary data.</text>
</comment>
<dbReference type="OrthoDB" id="5348860at2"/>
<organism evidence="2 3">
    <name type="scientific">Arcticibacter pallidicorallinus</name>
    <dbReference type="NCBI Taxonomy" id="1259464"/>
    <lineage>
        <taxon>Bacteria</taxon>
        <taxon>Pseudomonadati</taxon>
        <taxon>Bacteroidota</taxon>
        <taxon>Sphingobacteriia</taxon>
        <taxon>Sphingobacteriales</taxon>
        <taxon>Sphingobacteriaceae</taxon>
        <taxon>Arcticibacter</taxon>
    </lineage>
</organism>
<dbReference type="PANTHER" id="PTHR35535:SF1">
    <property type="entry name" value="HEAT SHOCK PROTEIN HSLJ"/>
    <property type="match status" value="1"/>
</dbReference>
<dbReference type="PROSITE" id="PS51257">
    <property type="entry name" value="PROKAR_LIPOPROTEIN"/>
    <property type="match status" value="1"/>
</dbReference>
<dbReference type="RefSeq" id="WP_106290299.1">
    <property type="nucleotide sequence ID" value="NZ_PVTH01000001.1"/>
</dbReference>
<dbReference type="AlphaFoldDB" id="A0A2T0UB57"/>
<dbReference type="InterPro" id="IPR053147">
    <property type="entry name" value="Hsp_HslJ-like"/>
</dbReference>
<reference evidence="2 3" key="1">
    <citation type="submission" date="2018-03" db="EMBL/GenBank/DDBJ databases">
        <title>Genomic Encyclopedia of Type Strains, Phase III (KMG-III): the genomes of soil and plant-associated and newly described type strains.</title>
        <authorList>
            <person name="Whitman W."/>
        </authorList>
    </citation>
    <scope>NUCLEOTIDE SEQUENCE [LARGE SCALE GENOMIC DNA]</scope>
    <source>
        <strain evidence="2 3">CGMCC 1.9313</strain>
    </source>
</reference>
<evidence type="ECO:0000259" key="1">
    <source>
        <dbReference type="Pfam" id="PF03724"/>
    </source>
</evidence>
<dbReference type="PANTHER" id="PTHR35535">
    <property type="entry name" value="HEAT SHOCK PROTEIN HSLJ"/>
    <property type="match status" value="1"/>
</dbReference>
<evidence type="ECO:0000313" key="3">
    <source>
        <dbReference type="Proteomes" id="UP000238034"/>
    </source>
</evidence>
<evidence type="ECO:0000313" key="2">
    <source>
        <dbReference type="EMBL" id="PRY55124.1"/>
    </source>
</evidence>
<proteinExistence type="predicted"/>
<dbReference type="Proteomes" id="UP000238034">
    <property type="component" value="Unassembled WGS sequence"/>
</dbReference>